<dbReference type="Pfam" id="PF11467">
    <property type="entry name" value="LEDGF"/>
    <property type="match status" value="1"/>
</dbReference>
<feature type="compositionally biased region" description="Basic and acidic residues" evidence="1">
    <location>
        <begin position="1"/>
        <end position="55"/>
    </location>
</feature>
<feature type="compositionally biased region" description="Basic and acidic residues" evidence="1">
    <location>
        <begin position="63"/>
        <end position="81"/>
    </location>
</feature>
<dbReference type="Gene3D" id="1.20.930.10">
    <property type="entry name" value="Conserved domain common to transcription factors TFIIS, elongin A, CRSP70"/>
    <property type="match status" value="1"/>
</dbReference>
<dbReference type="Proteomes" id="UP000424527">
    <property type="component" value="Unassembled WGS sequence"/>
</dbReference>
<comment type="caution">
    <text evidence="3">The sequence shown here is derived from an EMBL/GenBank/DDBJ whole genome shotgun (WGS) entry which is preliminary data.</text>
</comment>
<dbReference type="InterPro" id="IPR021567">
    <property type="entry name" value="LEDGF_IBD"/>
</dbReference>
<feature type="compositionally biased region" description="Polar residues" evidence="1">
    <location>
        <begin position="262"/>
        <end position="271"/>
    </location>
</feature>
<keyword evidence="4" id="KW-1185">Reference proteome</keyword>
<proteinExistence type="predicted"/>
<dbReference type="AlphaFoldDB" id="A0A6G0HKG5"/>
<organism evidence="3 4">
    <name type="scientific">Larimichthys crocea</name>
    <name type="common">Large yellow croaker</name>
    <name type="synonym">Pseudosciaena crocea</name>
    <dbReference type="NCBI Taxonomy" id="215358"/>
    <lineage>
        <taxon>Eukaryota</taxon>
        <taxon>Metazoa</taxon>
        <taxon>Chordata</taxon>
        <taxon>Craniata</taxon>
        <taxon>Vertebrata</taxon>
        <taxon>Euteleostomi</taxon>
        <taxon>Actinopterygii</taxon>
        <taxon>Neopterygii</taxon>
        <taxon>Teleostei</taxon>
        <taxon>Neoteleostei</taxon>
        <taxon>Acanthomorphata</taxon>
        <taxon>Eupercaria</taxon>
        <taxon>Sciaenidae</taxon>
        <taxon>Larimichthys</taxon>
    </lineage>
</organism>
<dbReference type="InterPro" id="IPR035441">
    <property type="entry name" value="TFIIS/LEDGF_dom_sf"/>
</dbReference>
<evidence type="ECO:0000256" key="1">
    <source>
        <dbReference type="SAM" id="MobiDB-lite"/>
    </source>
</evidence>
<protein>
    <submittedName>
        <fullName evidence="3">PC4 and SFRS1-interacting protein CLL-associated antigen KW-7 Dense fine speckles 70 kDa protein</fullName>
    </submittedName>
</protein>
<evidence type="ECO:0000313" key="3">
    <source>
        <dbReference type="EMBL" id="KAE8279522.1"/>
    </source>
</evidence>
<accession>A0A6G0HKG5</accession>
<dbReference type="InterPro" id="IPR036218">
    <property type="entry name" value="HIVI-bd_sf"/>
</dbReference>
<feature type="region of interest" description="Disordered" evidence="1">
    <location>
        <begin position="403"/>
        <end position="430"/>
    </location>
</feature>
<feature type="domain" description="Lens epithelium-derived growth factor integrase-binding" evidence="2">
    <location>
        <begin position="272"/>
        <end position="371"/>
    </location>
</feature>
<feature type="compositionally biased region" description="Basic and acidic residues" evidence="1">
    <location>
        <begin position="98"/>
        <end position="153"/>
    </location>
</feature>
<gene>
    <name evidence="3" type="ORF">D5F01_LYC23111</name>
</gene>
<feature type="region of interest" description="Disordered" evidence="1">
    <location>
        <begin position="1"/>
        <end position="271"/>
    </location>
</feature>
<sequence length="430" mass="48212">MKTRRAEEEKKTKDAGEEGKEETKEKTNEDEKEKGGSSVDAEERQRHLAAKRESLFRSLRGLLKAERGAPRREATKKPGDRLKKKVATAISKKSAVKAFRDTTEVKQKEGEKAEGKLSGQKKEVKKEELKSTTTDEKEGGQSNKDEMKNERKIIGKIVKAGHGTKVQVKTIMGGTMGGADEEEEEKKKEKARREEEAKKNGSDSEKREHTNTPQKKSDTATTESGETSQAESKPEEEEEKTSAEEDSKAASDSSDGGKVEQQKSSTMTLTDSTLHRIHGDIRISLKSDHPDIGKCVRALDQLGMVYVTSKHVQRHSELVSTLRKLRYYRANQAIMDKASMLYNRFKNTFLVGEGEEVVSASFLRSLLEEKEREEAQRAERCREQLVRDELLQEVKRLMVQVKGRRRTDGGEVEATGGEEAQLTDAPVDSS</sequence>
<dbReference type="EMBL" id="REGW02000023">
    <property type="protein sequence ID" value="KAE8279522.1"/>
    <property type="molecule type" value="Genomic_DNA"/>
</dbReference>
<feature type="compositionally biased region" description="Basic and acidic residues" evidence="1">
    <location>
        <begin position="240"/>
        <end position="261"/>
    </location>
</feature>
<evidence type="ECO:0000313" key="4">
    <source>
        <dbReference type="Proteomes" id="UP000424527"/>
    </source>
</evidence>
<feature type="compositionally biased region" description="Basic and acidic residues" evidence="1">
    <location>
        <begin position="185"/>
        <end position="218"/>
    </location>
</feature>
<name>A0A6G0HKG5_LARCR</name>
<evidence type="ECO:0000259" key="2">
    <source>
        <dbReference type="Pfam" id="PF11467"/>
    </source>
</evidence>
<reference evidence="3 4" key="1">
    <citation type="submission" date="2019-07" db="EMBL/GenBank/DDBJ databases">
        <title>Chromosome genome assembly for large yellow croaker.</title>
        <authorList>
            <person name="Xiao S."/>
        </authorList>
    </citation>
    <scope>NUCLEOTIDE SEQUENCE [LARGE SCALE GENOMIC DNA]</scope>
    <source>
        <strain evidence="3">JMULYC20181020</strain>
        <tissue evidence="3">Muscle</tissue>
    </source>
</reference>
<dbReference type="SUPFAM" id="SSF140576">
    <property type="entry name" value="HIV integrase-binding domain"/>
    <property type="match status" value="1"/>
</dbReference>